<evidence type="ECO:0000313" key="2">
    <source>
        <dbReference type="EMBL" id="RYQ84662.1"/>
    </source>
</evidence>
<dbReference type="Proteomes" id="UP000289738">
    <property type="component" value="Chromosome B10"/>
</dbReference>
<dbReference type="EMBL" id="SDMP01000020">
    <property type="protein sequence ID" value="RYQ84662.1"/>
    <property type="molecule type" value="Genomic_DNA"/>
</dbReference>
<dbReference type="InterPro" id="IPR056706">
    <property type="entry name" value="DUF7804"/>
</dbReference>
<gene>
    <name evidence="2" type="ORF">Ahy_B10g104120</name>
</gene>
<feature type="domain" description="DUF7804" evidence="1">
    <location>
        <begin position="94"/>
        <end position="177"/>
    </location>
</feature>
<dbReference type="Gramene" id="arahy.Tifrunner.gnm2.ann2.Ah20g311300.1">
    <property type="protein sequence ID" value="arahy.Tifrunner.gnm2.ann2.Ah20g311300.1-CDS-1"/>
    <property type="gene ID" value="arahy.Tifrunner.gnm2.ann2.Ah20g311300"/>
</dbReference>
<comment type="caution">
    <text evidence="2">The sequence shown here is derived from an EMBL/GenBank/DDBJ whole genome shotgun (WGS) entry which is preliminary data.</text>
</comment>
<sequence length="255" mass="27393">MASSSLGIACGGNSRLTAANFGIQDRCCFASPCSVVIGDLARSTAWKGRISMASAAPAAARGAVVENRMSIEPFGKREDSNNGGGRDSAAVLEAQERLDTWMRESVVEIVKNLKEAPLLVQIFSKRKGEETTTSTTTEKQVVVDDWPAVKQRWESGETPVPEGVIFVEEIGGEDEAEDGGSDTERTTRAWGIVVQGKGVGCGPVCYLLKTIRVGSGPGSGMGLCSTHFCLVRVKSFRESVESQLKNCWLLQSQWQ</sequence>
<dbReference type="Pfam" id="PF25089">
    <property type="entry name" value="DUF7804"/>
    <property type="match status" value="1"/>
</dbReference>
<dbReference type="PANTHER" id="PTHR35127:SF1">
    <property type="entry name" value="GENOME ASSEMBLY, CHROMOSOME: A10"/>
    <property type="match status" value="1"/>
</dbReference>
<proteinExistence type="predicted"/>
<dbReference type="STRING" id="3818.A0A444X4R6"/>
<dbReference type="OrthoDB" id="2013011at2759"/>
<dbReference type="AlphaFoldDB" id="A0A444X4R6"/>
<name>A0A444X4R6_ARAHY</name>
<evidence type="ECO:0000313" key="3">
    <source>
        <dbReference type="Proteomes" id="UP000289738"/>
    </source>
</evidence>
<keyword evidence="3" id="KW-1185">Reference proteome</keyword>
<protein>
    <recommendedName>
        <fullName evidence="1">DUF7804 domain-containing protein</fullName>
    </recommendedName>
</protein>
<accession>A0A444X4R6</accession>
<organism evidence="2 3">
    <name type="scientific">Arachis hypogaea</name>
    <name type="common">Peanut</name>
    <dbReference type="NCBI Taxonomy" id="3818"/>
    <lineage>
        <taxon>Eukaryota</taxon>
        <taxon>Viridiplantae</taxon>
        <taxon>Streptophyta</taxon>
        <taxon>Embryophyta</taxon>
        <taxon>Tracheophyta</taxon>
        <taxon>Spermatophyta</taxon>
        <taxon>Magnoliopsida</taxon>
        <taxon>eudicotyledons</taxon>
        <taxon>Gunneridae</taxon>
        <taxon>Pentapetalae</taxon>
        <taxon>rosids</taxon>
        <taxon>fabids</taxon>
        <taxon>Fabales</taxon>
        <taxon>Fabaceae</taxon>
        <taxon>Papilionoideae</taxon>
        <taxon>50 kb inversion clade</taxon>
        <taxon>dalbergioids sensu lato</taxon>
        <taxon>Dalbergieae</taxon>
        <taxon>Pterocarpus clade</taxon>
        <taxon>Arachis</taxon>
    </lineage>
</organism>
<evidence type="ECO:0000259" key="1">
    <source>
        <dbReference type="Pfam" id="PF25089"/>
    </source>
</evidence>
<reference evidence="2 3" key="1">
    <citation type="submission" date="2019-01" db="EMBL/GenBank/DDBJ databases">
        <title>Sequencing of cultivated peanut Arachis hypogaea provides insights into genome evolution and oil improvement.</title>
        <authorList>
            <person name="Chen X."/>
        </authorList>
    </citation>
    <scope>NUCLEOTIDE SEQUENCE [LARGE SCALE GENOMIC DNA]</scope>
    <source>
        <strain evidence="3">cv. Fuhuasheng</strain>
        <tissue evidence="2">Leaves</tissue>
    </source>
</reference>
<dbReference type="PANTHER" id="PTHR35127">
    <property type="entry name" value="OS03G0736900 PROTEIN"/>
    <property type="match status" value="1"/>
</dbReference>